<evidence type="ECO:0000256" key="1">
    <source>
        <dbReference type="SAM" id="SignalP"/>
    </source>
</evidence>
<feature type="chain" id="PRO_5011916097" evidence="1">
    <location>
        <begin position="23"/>
        <end position="63"/>
    </location>
</feature>
<dbReference type="EMBL" id="NIVC01005179">
    <property type="protein sequence ID" value="PAA45939.1"/>
    <property type="molecule type" value="Genomic_DNA"/>
</dbReference>
<proteinExistence type="predicted"/>
<evidence type="ECO:0000313" key="2">
    <source>
        <dbReference type="EMBL" id="PAA45939.1"/>
    </source>
</evidence>
<name>A0A267FEB7_9PLAT</name>
<dbReference type="EMBL" id="NIVC01000061">
    <property type="protein sequence ID" value="PAA92185.1"/>
    <property type="molecule type" value="Genomic_DNA"/>
</dbReference>
<feature type="signal peptide" evidence="1">
    <location>
        <begin position="1"/>
        <end position="22"/>
    </location>
</feature>
<keyword evidence="5" id="KW-1185">Reference proteome</keyword>
<sequence>MWQIGFLLLVLFASLLMAPREAAGCSRQCNGLGNVCRRRADCCEGLYCIGFDPVVGRFGLCTD</sequence>
<gene>
    <name evidence="4" type="ORF">BOX15_Mlig018955g1</name>
    <name evidence="3" type="ORF">BOX15_Mlig019895g2</name>
    <name evidence="2" type="ORF">BOX15_Mlig019895g3</name>
</gene>
<evidence type="ECO:0000313" key="5">
    <source>
        <dbReference type="Proteomes" id="UP000215902"/>
    </source>
</evidence>
<protein>
    <submittedName>
        <fullName evidence="3">Uncharacterized protein</fullName>
    </submittedName>
</protein>
<accession>A0A267FEB7</accession>
<dbReference type="Proteomes" id="UP000215902">
    <property type="component" value="Unassembled WGS sequence"/>
</dbReference>
<dbReference type="EMBL" id="NIVC01001160">
    <property type="protein sequence ID" value="PAA71507.1"/>
    <property type="molecule type" value="Genomic_DNA"/>
</dbReference>
<organism evidence="3 5">
    <name type="scientific">Macrostomum lignano</name>
    <dbReference type="NCBI Taxonomy" id="282301"/>
    <lineage>
        <taxon>Eukaryota</taxon>
        <taxon>Metazoa</taxon>
        <taxon>Spiralia</taxon>
        <taxon>Lophotrochozoa</taxon>
        <taxon>Platyhelminthes</taxon>
        <taxon>Rhabditophora</taxon>
        <taxon>Macrostomorpha</taxon>
        <taxon>Macrostomida</taxon>
        <taxon>Macrostomidae</taxon>
        <taxon>Macrostomum</taxon>
    </lineage>
</organism>
<dbReference type="AlphaFoldDB" id="A0A267FEB7"/>
<evidence type="ECO:0000313" key="4">
    <source>
        <dbReference type="EMBL" id="PAA92185.1"/>
    </source>
</evidence>
<comment type="caution">
    <text evidence="3">The sequence shown here is derived from an EMBL/GenBank/DDBJ whole genome shotgun (WGS) entry which is preliminary data.</text>
</comment>
<evidence type="ECO:0000313" key="3">
    <source>
        <dbReference type="EMBL" id="PAA71507.1"/>
    </source>
</evidence>
<keyword evidence="1" id="KW-0732">Signal</keyword>
<reference evidence="3 5" key="1">
    <citation type="submission" date="2017-06" db="EMBL/GenBank/DDBJ databases">
        <title>A platform for efficient transgenesis in Macrostomum lignano, a flatworm model organism for stem cell research.</title>
        <authorList>
            <person name="Berezikov E."/>
        </authorList>
    </citation>
    <scope>NUCLEOTIDE SEQUENCE [LARGE SCALE GENOMIC DNA]</scope>
    <source>
        <strain evidence="3">DV1</strain>
        <tissue evidence="3">Whole organism</tissue>
    </source>
</reference>